<evidence type="ECO:0000313" key="4">
    <source>
        <dbReference type="Proteomes" id="UP000799302"/>
    </source>
</evidence>
<keyword evidence="2" id="KW-0472">Membrane</keyword>
<accession>A0A6A6TV44</accession>
<name>A0A6A6TV44_9PEZI</name>
<gene>
    <name evidence="3" type="ORF">BT63DRAFT_115909</name>
</gene>
<sequence>MTSVARIGHLHSFPSVGHRVTITEHVKLTVLIICLADMLFIGPTTWLPVFILLHRSVFELSWQTTTSKLLGNDSVRNNSPMPTFETETGWPMVGQEK</sequence>
<keyword evidence="2" id="KW-1133">Transmembrane helix</keyword>
<feature type="compositionally biased region" description="Polar residues" evidence="1">
    <location>
        <begin position="72"/>
        <end position="81"/>
    </location>
</feature>
<keyword evidence="2" id="KW-0812">Transmembrane</keyword>
<feature type="region of interest" description="Disordered" evidence="1">
    <location>
        <begin position="72"/>
        <end position="97"/>
    </location>
</feature>
<feature type="transmembrane region" description="Helical" evidence="2">
    <location>
        <begin position="28"/>
        <end position="53"/>
    </location>
</feature>
<reference evidence="3" key="1">
    <citation type="journal article" date="2020" name="Stud. Mycol.">
        <title>101 Dothideomycetes genomes: a test case for predicting lifestyles and emergence of pathogens.</title>
        <authorList>
            <person name="Haridas S."/>
            <person name="Albert R."/>
            <person name="Binder M."/>
            <person name="Bloem J."/>
            <person name="Labutti K."/>
            <person name="Salamov A."/>
            <person name="Andreopoulos B."/>
            <person name="Baker S."/>
            <person name="Barry K."/>
            <person name="Bills G."/>
            <person name="Bluhm B."/>
            <person name="Cannon C."/>
            <person name="Castanera R."/>
            <person name="Culley D."/>
            <person name="Daum C."/>
            <person name="Ezra D."/>
            <person name="Gonzalez J."/>
            <person name="Henrissat B."/>
            <person name="Kuo A."/>
            <person name="Liang C."/>
            <person name="Lipzen A."/>
            <person name="Lutzoni F."/>
            <person name="Magnuson J."/>
            <person name="Mondo S."/>
            <person name="Nolan M."/>
            <person name="Ohm R."/>
            <person name="Pangilinan J."/>
            <person name="Park H.-J."/>
            <person name="Ramirez L."/>
            <person name="Alfaro M."/>
            <person name="Sun H."/>
            <person name="Tritt A."/>
            <person name="Yoshinaga Y."/>
            <person name="Zwiers L.-H."/>
            <person name="Turgeon B."/>
            <person name="Goodwin S."/>
            <person name="Spatafora J."/>
            <person name="Crous P."/>
            <person name="Grigoriev I."/>
        </authorList>
    </citation>
    <scope>NUCLEOTIDE SEQUENCE</scope>
    <source>
        <strain evidence="3">CBS 115976</strain>
    </source>
</reference>
<dbReference type="EMBL" id="MU004244">
    <property type="protein sequence ID" value="KAF2663949.1"/>
    <property type="molecule type" value="Genomic_DNA"/>
</dbReference>
<evidence type="ECO:0000313" key="3">
    <source>
        <dbReference type="EMBL" id="KAF2663949.1"/>
    </source>
</evidence>
<protein>
    <submittedName>
        <fullName evidence="3">Uncharacterized protein</fullName>
    </submittedName>
</protein>
<organism evidence="3 4">
    <name type="scientific">Microthyrium microscopicum</name>
    <dbReference type="NCBI Taxonomy" id="703497"/>
    <lineage>
        <taxon>Eukaryota</taxon>
        <taxon>Fungi</taxon>
        <taxon>Dikarya</taxon>
        <taxon>Ascomycota</taxon>
        <taxon>Pezizomycotina</taxon>
        <taxon>Dothideomycetes</taxon>
        <taxon>Dothideomycetes incertae sedis</taxon>
        <taxon>Microthyriales</taxon>
        <taxon>Microthyriaceae</taxon>
        <taxon>Microthyrium</taxon>
    </lineage>
</organism>
<evidence type="ECO:0000256" key="2">
    <source>
        <dbReference type="SAM" id="Phobius"/>
    </source>
</evidence>
<dbReference type="AlphaFoldDB" id="A0A6A6TV44"/>
<proteinExistence type="predicted"/>
<evidence type="ECO:0000256" key="1">
    <source>
        <dbReference type="SAM" id="MobiDB-lite"/>
    </source>
</evidence>
<keyword evidence="4" id="KW-1185">Reference proteome</keyword>
<dbReference type="Proteomes" id="UP000799302">
    <property type="component" value="Unassembled WGS sequence"/>
</dbReference>